<dbReference type="EMBL" id="OV170232">
    <property type="protein sequence ID" value="CAH0718215.1"/>
    <property type="molecule type" value="Genomic_DNA"/>
</dbReference>
<reference evidence="3" key="1">
    <citation type="submission" date="2021-12" db="EMBL/GenBank/DDBJ databases">
        <authorList>
            <person name="Martin H S."/>
        </authorList>
    </citation>
    <scope>NUCLEOTIDE SEQUENCE</scope>
</reference>
<feature type="compositionally biased region" description="Basic and acidic residues" evidence="1">
    <location>
        <begin position="369"/>
        <end position="387"/>
    </location>
</feature>
<accession>A0A8J9Y9G0</accession>
<feature type="compositionally biased region" description="Basic residues" evidence="1">
    <location>
        <begin position="692"/>
        <end position="701"/>
    </location>
</feature>
<feature type="region of interest" description="Disordered" evidence="1">
    <location>
        <begin position="672"/>
        <end position="701"/>
    </location>
</feature>
<keyword evidence="2" id="KW-0812">Transmembrane</keyword>
<dbReference type="Proteomes" id="UP000838878">
    <property type="component" value="Chromosome 12"/>
</dbReference>
<feature type="transmembrane region" description="Helical" evidence="2">
    <location>
        <begin position="137"/>
        <end position="158"/>
    </location>
</feature>
<keyword evidence="2" id="KW-1133">Transmembrane helix</keyword>
<feature type="region of interest" description="Disordered" evidence="1">
    <location>
        <begin position="369"/>
        <end position="399"/>
    </location>
</feature>
<keyword evidence="2" id="KW-0472">Membrane</keyword>
<keyword evidence="4" id="KW-1185">Reference proteome</keyword>
<proteinExistence type="predicted"/>
<feature type="non-terminal residue" evidence="3">
    <location>
        <position position="848"/>
    </location>
</feature>
<evidence type="ECO:0000313" key="4">
    <source>
        <dbReference type="Proteomes" id="UP000838878"/>
    </source>
</evidence>
<name>A0A8J9Y9G0_9NEOP</name>
<dbReference type="OrthoDB" id="427071at2759"/>
<sequence length="848" mass="100262">MTLAMDGPAIEHSDSDSGDSWTLLENSAYADDTPDISELPGESPTIEHHEKDEDTDGISIISDSEPDSPSPCQMIYETLEENRPPEHETAEYISVDPQLTKMQNDHESIKEEDDLLDDSRRKNKTYVHRRNKRLSTVLNIVVLASVITAAGVAIGHMWGAKTDCTLQNTPGINKILSRLYRLQEENAYLRNKLKEITALNNHQANNKVPLKQNKCRKVFEESLQNDNTKKLTTCVDDRIDNDNRLLKSHMIQVPYEKDFVQDIGKLKNINVQNKSWINEKTVKKLKQVYEHLENMNNSPNAYNENDTKHKFTIKMLPEILEQSDNEKPEDHTESRISYADSLKYSGIVKNNNNNRISDKYDISFDNHKNEFKRENDRNTQRDAKESDNMQYHKKISKRDSDKMYENKIDYNKKANPRGEFDEDIDFYNENNEDRKFNKIDDAKILDEKIDYKNIYQKERVVNSLGKMEKLDKRFNKRDSDKIFEAKLNNRNINPRGEFDEDIDFYNENNEDRKFNKIDDDKIVDEKIDYKNIYQKERVVNSLGKMEKLDKRFNKRDSDKIFEAKLNNQNINPRGEFDDDIDFPSIDDGKLDEKFNENDHNNFISKSNINKKQILKDYRGDDDLHFDKDNEENKKFNKKDYMKVFAIKEAIDKKFERNYYGDTDSLFDDFMKKDNRYTGPKHKQERKKYDRQKLHKKDKKRNKYEQWEMKGGLMKDYDDISLASTQDNVVKEQNLRGDTGERLNYRSNNKIDSSTATLDVDYVDNKSAGHHLKNNQNDKMVPELNWVDRRAVIRKEARKRIEKELFDDNPTTAGWYFKRMRKREQCRAKGDNSTYRKLSKQFKNYKTKT</sequence>
<evidence type="ECO:0000256" key="1">
    <source>
        <dbReference type="SAM" id="MobiDB-lite"/>
    </source>
</evidence>
<protein>
    <submittedName>
        <fullName evidence="3">Uncharacterized protein</fullName>
    </submittedName>
</protein>
<evidence type="ECO:0000256" key="2">
    <source>
        <dbReference type="SAM" id="Phobius"/>
    </source>
</evidence>
<gene>
    <name evidence="3" type="ORF">BINO364_LOCUS4737</name>
</gene>
<evidence type="ECO:0000313" key="3">
    <source>
        <dbReference type="EMBL" id="CAH0718215.1"/>
    </source>
</evidence>
<dbReference type="AlphaFoldDB" id="A0A8J9Y9G0"/>
<feature type="region of interest" description="Disordered" evidence="1">
    <location>
        <begin position="1"/>
        <end position="72"/>
    </location>
</feature>
<organism evidence="3 4">
    <name type="scientific">Brenthis ino</name>
    <name type="common">lesser marbled fritillary</name>
    <dbReference type="NCBI Taxonomy" id="405034"/>
    <lineage>
        <taxon>Eukaryota</taxon>
        <taxon>Metazoa</taxon>
        <taxon>Ecdysozoa</taxon>
        <taxon>Arthropoda</taxon>
        <taxon>Hexapoda</taxon>
        <taxon>Insecta</taxon>
        <taxon>Pterygota</taxon>
        <taxon>Neoptera</taxon>
        <taxon>Endopterygota</taxon>
        <taxon>Lepidoptera</taxon>
        <taxon>Glossata</taxon>
        <taxon>Ditrysia</taxon>
        <taxon>Papilionoidea</taxon>
        <taxon>Nymphalidae</taxon>
        <taxon>Heliconiinae</taxon>
        <taxon>Argynnini</taxon>
        <taxon>Brenthis</taxon>
    </lineage>
</organism>